<sequence length="116" mass="13197">MPASAAIESNETADQLGKDSRSLNNDSVYHLSPLFDTNTVSKSKRREASIKSSYQICGIIENRNITKIITGLRSFHFIGMRIDGKHVRMYVHCCHCPKKEMPPGHFFEFLAIQRVQ</sequence>
<dbReference type="OrthoDB" id="6437576at2759"/>
<organism evidence="2 3">
    <name type="scientific">Araneus ventricosus</name>
    <name type="common">Orbweaver spider</name>
    <name type="synonym">Epeira ventricosa</name>
    <dbReference type="NCBI Taxonomy" id="182803"/>
    <lineage>
        <taxon>Eukaryota</taxon>
        <taxon>Metazoa</taxon>
        <taxon>Ecdysozoa</taxon>
        <taxon>Arthropoda</taxon>
        <taxon>Chelicerata</taxon>
        <taxon>Arachnida</taxon>
        <taxon>Araneae</taxon>
        <taxon>Araneomorphae</taxon>
        <taxon>Entelegynae</taxon>
        <taxon>Araneoidea</taxon>
        <taxon>Araneidae</taxon>
        <taxon>Araneus</taxon>
    </lineage>
</organism>
<gene>
    <name evidence="2" type="ORF">AVEN_64996_1</name>
</gene>
<proteinExistence type="predicted"/>
<feature type="region of interest" description="Disordered" evidence="1">
    <location>
        <begin position="1"/>
        <end position="25"/>
    </location>
</feature>
<evidence type="ECO:0000256" key="1">
    <source>
        <dbReference type="SAM" id="MobiDB-lite"/>
    </source>
</evidence>
<protein>
    <submittedName>
        <fullName evidence="2">Uncharacterized protein</fullName>
    </submittedName>
</protein>
<evidence type="ECO:0000313" key="2">
    <source>
        <dbReference type="EMBL" id="GBN17021.1"/>
    </source>
</evidence>
<keyword evidence="3" id="KW-1185">Reference proteome</keyword>
<name>A0A4Y2LQH2_ARAVE</name>
<accession>A0A4Y2LQH2</accession>
<dbReference type="EMBL" id="BGPR01006213">
    <property type="protein sequence ID" value="GBN17021.1"/>
    <property type="molecule type" value="Genomic_DNA"/>
</dbReference>
<dbReference type="Proteomes" id="UP000499080">
    <property type="component" value="Unassembled WGS sequence"/>
</dbReference>
<evidence type="ECO:0000313" key="3">
    <source>
        <dbReference type="Proteomes" id="UP000499080"/>
    </source>
</evidence>
<dbReference type="AlphaFoldDB" id="A0A4Y2LQH2"/>
<reference evidence="2 3" key="1">
    <citation type="journal article" date="2019" name="Sci. Rep.">
        <title>Orb-weaving spider Araneus ventricosus genome elucidates the spidroin gene catalogue.</title>
        <authorList>
            <person name="Kono N."/>
            <person name="Nakamura H."/>
            <person name="Ohtoshi R."/>
            <person name="Moran D.A.P."/>
            <person name="Shinohara A."/>
            <person name="Yoshida Y."/>
            <person name="Fujiwara M."/>
            <person name="Mori M."/>
            <person name="Tomita M."/>
            <person name="Arakawa K."/>
        </authorList>
    </citation>
    <scope>NUCLEOTIDE SEQUENCE [LARGE SCALE GENOMIC DNA]</scope>
</reference>
<comment type="caution">
    <text evidence="2">The sequence shown here is derived from an EMBL/GenBank/DDBJ whole genome shotgun (WGS) entry which is preliminary data.</text>
</comment>